<dbReference type="STRING" id="572478.Vdis_1564"/>
<dbReference type="RefSeq" id="WP_013336671.1">
    <property type="nucleotide sequence ID" value="NC_014537.1"/>
</dbReference>
<dbReference type="OrthoDB" id="24428at2157"/>
<proteinExistence type="predicted"/>
<sequence length="106" mass="12010">MPDVTPVGGNWILSSLNLVPEFRVDEGKVIIRLTGCVEEPIVKVVCHTVSFELSLKTRPEDIREILKRAYYELLEALDTKIKAARILTHLYRELLNSCKDVVGVEC</sequence>
<dbReference type="GeneID" id="9752501"/>
<evidence type="ECO:0000313" key="2">
    <source>
        <dbReference type="Proteomes" id="UP000006681"/>
    </source>
</evidence>
<reference evidence="2" key="2">
    <citation type="journal article" date="2010" name="Stand. Genomic Sci.">
        <title>Complete genome sequence of Vulcanisaeta distributa type strain (IC-017T).</title>
        <authorList>
            <person name="Mavromatis K."/>
            <person name="Sikorski J."/>
            <person name="Pabst E."/>
            <person name="Teshima H."/>
            <person name="Lapidus A."/>
            <person name="Lucas S."/>
            <person name="Nolan M."/>
            <person name="Glavina Del Rio T."/>
            <person name="Cheng J."/>
            <person name="Bruce D."/>
            <person name="Goodwin L."/>
            <person name="Pitluck S."/>
            <person name="Liolios K."/>
            <person name="Ivanova N."/>
            <person name="Mikhailova N."/>
            <person name="Pati A."/>
            <person name="Chen A."/>
            <person name="Palaniappan K."/>
            <person name="Land M."/>
            <person name="Hauser L."/>
            <person name="Chang Y."/>
            <person name="Jeffries C."/>
            <person name="Rohde M."/>
            <person name="Spring S."/>
            <person name="Goker M."/>
            <person name="Wirth R."/>
            <person name="Woyke T."/>
            <person name="Bristow J."/>
            <person name="Eisen J."/>
            <person name="Markowitz V."/>
            <person name="Hugenholtz P."/>
            <person name="Klenk H."/>
            <person name="Kyrpides N."/>
        </authorList>
    </citation>
    <scope>NUCLEOTIDE SEQUENCE [LARGE SCALE GENOMIC DNA]</scope>
    <source>
        <strain evidence="2">DSM 14429 / JCM 11212 / NBRC 100878 / IC-017</strain>
    </source>
</reference>
<dbReference type="eggNOG" id="arCOG13863">
    <property type="taxonomic scope" value="Archaea"/>
</dbReference>
<accession>E1QTF3</accession>
<gene>
    <name evidence="1" type="ordered locus">Vdis_1564</name>
</gene>
<name>E1QTF3_VULDI</name>
<protein>
    <submittedName>
        <fullName evidence="1">Uncharacterized protein</fullName>
    </submittedName>
</protein>
<keyword evidence="2" id="KW-1185">Reference proteome</keyword>
<dbReference type="EMBL" id="CP002100">
    <property type="protein sequence ID" value="ADN50946.1"/>
    <property type="molecule type" value="Genomic_DNA"/>
</dbReference>
<dbReference type="HOGENOM" id="CLU_2217203_0_0_2"/>
<dbReference type="AlphaFoldDB" id="E1QTF3"/>
<dbReference type="KEGG" id="vdi:Vdis_1564"/>
<evidence type="ECO:0000313" key="1">
    <source>
        <dbReference type="EMBL" id="ADN50946.1"/>
    </source>
</evidence>
<dbReference type="Proteomes" id="UP000006681">
    <property type="component" value="Chromosome"/>
</dbReference>
<reference evidence="1 2" key="1">
    <citation type="journal article" date="2010" name="Stand. Genomic Sci.">
        <title>Complete genome sequence of Vulcanisaeta distributa type strain (IC-017).</title>
        <authorList>
            <person name="Mavromatis K."/>
            <person name="Sikorski J."/>
            <person name="Pabst E."/>
            <person name="Teshima H."/>
            <person name="Lapidus A."/>
            <person name="Lucas S."/>
            <person name="Nolan M."/>
            <person name="Glavina Del Rio T."/>
            <person name="Cheng J.F."/>
            <person name="Bruce D."/>
            <person name="Goodwin L."/>
            <person name="Pitluck S."/>
            <person name="Liolios K."/>
            <person name="Ivanova N."/>
            <person name="Mikhailova N."/>
            <person name="Pati A."/>
            <person name="Chen A."/>
            <person name="Palaniappan K."/>
            <person name="Land M."/>
            <person name="Hauser L."/>
            <person name="Chang Y.J."/>
            <person name="Jeffries C.D."/>
            <person name="Rohde M."/>
            <person name="Spring S."/>
            <person name="Goker M."/>
            <person name="Wirth R."/>
            <person name="Woyke T."/>
            <person name="Bristow J."/>
            <person name="Eisen J.A."/>
            <person name="Markowitz V."/>
            <person name="Hugenholtz P."/>
            <person name="Klenk H.P."/>
            <person name="Kyrpides N.C."/>
        </authorList>
    </citation>
    <scope>NUCLEOTIDE SEQUENCE [LARGE SCALE GENOMIC DNA]</scope>
    <source>
        <strain evidence="2">DSM 14429 / JCM 11212 / NBRC 100878 / IC-017</strain>
    </source>
</reference>
<organism evidence="1 2">
    <name type="scientific">Vulcanisaeta distributa (strain DSM 14429 / JCM 11212 / NBRC 100878 / IC-017)</name>
    <dbReference type="NCBI Taxonomy" id="572478"/>
    <lineage>
        <taxon>Archaea</taxon>
        <taxon>Thermoproteota</taxon>
        <taxon>Thermoprotei</taxon>
        <taxon>Thermoproteales</taxon>
        <taxon>Thermoproteaceae</taxon>
        <taxon>Vulcanisaeta</taxon>
    </lineage>
</organism>